<sequence>MFRLILIAFIGACYGEQFVQDVVTSILKTVSEGVEKSRMAGNKQYQLFIQWKDEKSRLAECDYCHFFIEDNETIRQYTDDDRKYNYASEAFVFPTANNSKIPMIVLDKQQVLTHILKELIDLFELDIQLNGDTCCHYFTIVW</sequence>
<organism evidence="1">
    <name type="scientific">viral metagenome</name>
    <dbReference type="NCBI Taxonomy" id="1070528"/>
    <lineage>
        <taxon>unclassified sequences</taxon>
        <taxon>metagenomes</taxon>
        <taxon>organismal metagenomes</taxon>
    </lineage>
</organism>
<accession>A0A6C0HSH6</accession>
<proteinExistence type="predicted"/>
<name>A0A6C0HSH6_9ZZZZ</name>
<dbReference type="AlphaFoldDB" id="A0A6C0HSH6"/>
<evidence type="ECO:0000313" key="1">
    <source>
        <dbReference type="EMBL" id="QHT83277.1"/>
    </source>
</evidence>
<dbReference type="EMBL" id="MN740007">
    <property type="protein sequence ID" value="QHT83277.1"/>
    <property type="molecule type" value="Genomic_DNA"/>
</dbReference>
<reference evidence="1" key="1">
    <citation type="journal article" date="2020" name="Nature">
        <title>Giant virus diversity and host interactions through global metagenomics.</title>
        <authorList>
            <person name="Schulz F."/>
            <person name="Roux S."/>
            <person name="Paez-Espino D."/>
            <person name="Jungbluth S."/>
            <person name="Walsh D.A."/>
            <person name="Denef V.J."/>
            <person name="McMahon K.D."/>
            <person name="Konstantinidis K.T."/>
            <person name="Eloe-Fadrosh E.A."/>
            <person name="Kyrpides N.C."/>
            <person name="Woyke T."/>
        </authorList>
    </citation>
    <scope>NUCLEOTIDE SEQUENCE</scope>
    <source>
        <strain evidence="1">GVMAG-M-3300023184-167</strain>
    </source>
</reference>
<protein>
    <submittedName>
        <fullName evidence="1">Uncharacterized protein</fullName>
    </submittedName>
</protein>